<sequence>MSQYRYLCGECGFHTSWTTESAGAAQQEQHYTQQHPGIVPGGTVTVREGGGGGGGGCLGLVGICFFLLLGASTCRGQARSMPEPVSIVWQVGR</sequence>
<comment type="caution">
    <text evidence="2">The sequence shown here is derived from an EMBL/GenBank/DDBJ whole genome shotgun (WGS) entry which is preliminary data.</text>
</comment>
<evidence type="ECO:0008006" key="4">
    <source>
        <dbReference type="Google" id="ProtNLM"/>
    </source>
</evidence>
<accession>A0ABT1IFA4</accession>
<keyword evidence="1" id="KW-0472">Membrane</keyword>
<keyword evidence="1" id="KW-0812">Transmembrane</keyword>
<evidence type="ECO:0000313" key="2">
    <source>
        <dbReference type="EMBL" id="MCP2271304.1"/>
    </source>
</evidence>
<evidence type="ECO:0000256" key="1">
    <source>
        <dbReference type="SAM" id="Phobius"/>
    </source>
</evidence>
<dbReference type="EMBL" id="JAMTCO010000009">
    <property type="protein sequence ID" value="MCP2271304.1"/>
    <property type="molecule type" value="Genomic_DNA"/>
</dbReference>
<organism evidence="2 3">
    <name type="scientific">Actinokineospora diospyrosa</name>
    <dbReference type="NCBI Taxonomy" id="103728"/>
    <lineage>
        <taxon>Bacteria</taxon>
        <taxon>Bacillati</taxon>
        <taxon>Actinomycetota</taxon>
        <taxon>Actinomycetes</taxon>
        <taxon>Pseudonocardiales</taxon>
        <taxon>Pseudonocardiaceae</taxon>
        <taxon>Actinokineospora</taxon>
    </lineage>
</organism>
<protein>
    <recommendedName>
        <fullName evidence="4">Zinc ribbon domain-containing protein</fullName>
    </recommendedName>
</protein>
<feature type="transmembrane region" description="Helical" evidence="1">
    <location>
        <begin position="53"/>
        <end position="71"/>
    </location>
</feature>
<gene>
    <name evidence="2" type="ORF">LV75_003818</name>
</gene>
<dbReference type="Proteomes" id="UP001205185">
    <property type="component" value="Unassembled WGS sequence"/>
</dbReference>
<keyword evidence="1" id="KW-1133">Transmembrane helix</keyword>
<proteinExistence type="predicted"/>
<reference evidence="2 3" key="1">
    <citation type="submission" date="2022-06" db="EMBL/GenBank/DDBJ databases">
        <title>Genomic Encyclopedia of Archaeal and Bacterial Type Strains, Phase II (KMG-II): from individual species to whole genera.</title>
        <authorList>
            <person name="Goeker M."/>
        </authorList>
    </citation>
    <scope>NUCLEOTIDE SEQUENCE [LARGE SCALE GENOMIC DNA]</scope>
    <source>
        <strain evidence="2 3">DSM 44255</strain>
    </source>
</reference>
<keyword evidence="3" id="KW-1185">Reference proteome</keyword>
<name>A0ABT1IFA4_9PSEU</name>
<evidence type="ECO:0000313" key="3">
    <source>
        <dbReference type="Proteomes" id="UP001205185"/>
    </source>
</evidence>